<dbReference type="Proteomes" id="UP001142055">
    <property type="component" value="Chromosome 2"/>
</dbReference>
<evidence type="ECO:0000313" key="3">
    <source>
        <dbReference type="EMBL" id="KAJ6219902.1"/>
    </source>
</evidence>
<evidence type="ECO:0000313" key="4">
    <source>
        <dbReference type="Proteomes" id="UP001142055"/>
    </source>
</evidence>
<gene>
    <name evidence="3" type="ORF">RDWZM_005714</name>
</gene>
<dbReference type="EMBL" id="JAPWDV010000002">
    <property type="protein sequence ID" value="KAJ6219902.1"/>
    <property type="molecule type" value="Genomic_DNA"/>
</dbReference>
<reference evidence="3" key="1">
    <citation type="submission" date="2022-12" db="EMBL/GenBank/DDBJ databases">
        <title>Genome assemblies of Blomia tropicalis.</title>
        <authorList>
            <person name="Cui Y."/>
        </authorList>
    </citation>
    <scope>NUCLEOTIDE SEQUENCE</scope>
    <source>
        <tissue evidence="3">Adult mites</tissue>
    </source>
</reference>
<dbReference type="AlphaFoldDB" id="A0A9Q0M8X8"/>
<accession>A0A9Q0M8X8</accession>
<sequence length="260" mass="28955">MSKSIVFVVSLLFAVVCLIINESVWCRPLSSSSTIIRTKRDQLDQVENIARLLIQLDEDIDRILGDSIQLDHFYFGDDTPLVSNGVPNNGVREEKFSAVLQDLNKIEENIKEAITKANANRQYRLVMRLRPLLSYVNHIHRNMEMLRTRVVAIATLSNLSVTVTEVLDQFGDVMTGSMGLTGGNVPVKEVPPKDTPNPLVSPAVEKKPDNTGNVQPESTKLEAKSTPSTGTTSMYLSSTPIDADDYLKKIINPEKLYKKL</sequence>
<feature type="chain" id="PRO_5040115218" evidence="2">
    <location>
        <begin position="27"/>
        <end position="260"/>
    </location>
</feature>
<evidence type="ECO:0000256" key="1">
    <source>
        <dbReference type="SAM" id="MobiDB-lite"/>
    </source>
</evidence>
<comment type="caution">
    <text evidence="3">The sequence shown here is derived from an EMBL/GenBank/DDBJ whole genome shotgun (WGS) entry which is preliminary data.</text>
</comment>
<feature type="compositionally biased region" description="Polar residues" evidence="1">
    <location>
        <begin position="225"/>
        <end position="237"/>
    </location>
</feature>
<organism evidence="3 4">
    <name type="scientific">Blomia tropicalis</name>
    <name type="common">Mite</name>
    <dbReference type="NCBI Taxonomy" id="40697"/>
    <lineage>
        <taxon>Eukaryota</taxon>
        <taxon>Metazoa</taxon>
        <taxon>Ecdysozoa</taxon>
        <taxon>Arthropoda</taxon>
        <taxon>Chelicerata</taxon>
        <taxon>Arachnida</taxon>
        <taxon>Acari</taxon>
        <taxon>Acariformes</taxon>
        <taxon>Sarcoptiformes</taxon>
        <taxon>Astigmata</taxon>
        <taxon>Glycyphagoidea</taxon>
        <taxon>Echimyopodidae</taxon>
        <taxon>Blomia</taxon>
    </lineage>
</organism>
<feature type="region of interest" description="Disordered" evidence="1">
    <location>
        <begin position="184"/>
        <end position="237"/>
    </location>
</feature>
<keyword evidence="4" id="KW-1185">Reference proteome</keyword>
<name>A0A9Q0M8X8_BLOTA</name>
<protein>
    <submittedName>
        <fullName evidence="3">Uncharacterized protein</fullName>
    </submittedName>
</protein>
<feature type="signal peptide" evidence="2">
    <location>
        <begin position="1"/>
        <end position="26"/>
    </location>
</feature>
<proteinExistence type="predicted"/>
<keyword evidence="2" id="KW-0732">Signal</keyword>
<evidence type="ECO:0000256" key="2">
    <source>
        <dbReference type="SAM" id="SignalP"/>
    </source>
</evidence>